<keyword evidence="10" id="KW-0406">Ion transport</keyword>
<dbReference type="FunFam" id="3.20.20.100:FF:000042">
    <property type="entry name" value="Probable voltage-gated potassium channel subunit beta"/>
    <property type="match status" value="1"/>
</dbReference>
<name>A0A3L6RMY6_PANMI</name>
<evidence type="ECO:0000256" key="3">
    <source>
        <dbReference type="ARBA" id="ARBA00022448"/>
    </source>
</evidence>
<evidence type="ECO:0000256" key="7">
    <source>
        <dbReference type="ARBA" id="ARBA00022882"/>
    </source>
</evidence>
<evidence type="ECO:0000256" key="15">
    <source>
        <dbReference type="ARBA" id="ARBA00077856"/>
    </source>
</evidence>
<keyword evidence="8" id="KW-0630">Potassium</keyword>
<dbReference type="InterPro" id="IPR023210">
    <property type="entry name" value="NADP_OxRdtase_dom"/>
</dbReference>
<evidence type="ECO:0000256" key="12">
    <source>
        <dbReference type="ARBA" id="ARBA00053235"/>
    </source>
</evidence>
<reference evidence="19" key="1">
    <citation type="journal article" date="2019" name="Nat. Commun.">
        <title>The genome of broomcorn millet.</title>
        <authorList>
            <person name="Zou C."/>
            <person name="Miki D."/>
            <person name="Li D."/>
            <person name="Tang Q."/>
            <person name="Xiao L."/>
            <person name="Rajput S."/>
            <person name="Deng P."/>
            <person name="Jia W."/>
            <person name="Huang R."/>
            <person name="Zhang M."/>
            <person name="Sun Y."/>
            <person name="Hu J."/>
            <person name="Fu X."/>
            <person name="Schnable P.S."/>
            <person name="Li F."/>
            <person name="Zhang H."/>
            <person name="Feng B."/>
            <person name="Zhu X."/>
            <person name="Liu R."/>
            <person name="Schnable J.C."/>
            <person name="Zhu J.-K."/>
            <person name="Zhang H."/>
        </authorList>
    </citation>
    <scope>NUCLEOTIDE SEQUENCE [LARGE SCALE GENOMIC DNA]</scope>
</reference>
<evidence type="ECO:0000259" key="17">
    <source>
        <dbReference type="Pfam" id="PF00248"/>
    </source>
</evidence>
<keyword evidence="4" id="KW-0963">Cytoplasm</keyword>
<evidence type="ECO:0000256" key="14">
    <source>
        <dbReference type="ARBA" id="ARBA00067572"/>
    </source>
</evidence>
<comment type="similarity">
    <text evidence="2">Belongs to the shaker potassium channel beta subunit family.</text>
</comment>
<evidence type="ECO:0000256" key="4">
    <source>
        <dbReference type="ARBA" id="ARBA00022490"/>
    </source>
</evidence>
<dbReference type="PANTHER" id="PTHR43150:SF2">
    <property type="entry name" value="HYPERKINETIC, ISOFORM M"/>
    <property type="match status" value="1"/>
</dbReference>
<dbReference type="STRING" id="4540.A0A3L6RMY6"/>
<dbReference type="GO" id="GO:0005737">
    <property type="term" value="C:cytoplasm"/>
    <property type="evidence" value="ECO:0007669"/>
    <property type="project" value="UniProtKB-SubCell"/>
</dbReference>
<dbReference type="SUPFAM" id="SSF51430">
    <property type="entry name" value="NAD(P)-linked oxidoreductase"/>
    <property type="match status" value="1"/>
</dbReference>
<keyword evidence="11 18" id="KW-0407">Ion channel</keyword>
<evidence type="ECO:0000256" key="2">
    <source>
        <dbReference type="ARBA" id="ARBA00006515"/>
    </source>
</evidence>
<keyword evidence="19" id="KW-1185">Reference proteome</keyword>
<evidence type="ECO:0000313" key="19">
    <source>
        <dbReference type="Proteomes" id="UP000275267"/>
    </source>
</evidence>
<proteinExistence type="inferred from homology"/>
<evidence type="ECO:0000256" key="9">
    <source>
        <dbReference type="ARBA" id="ARBA00023002"/>
    </source>
</evidence>
<feature type="compositionally biased region" description="Polar residues" evidence="16">
    <location>
        <begin position="370"/>
        <end position="384"/>
    </location>
</feature>
<evidence type="ECO:0000256" key="16">
    <source>
        <dbReference type="SAM" id="MobiDB-lite"/>
    </source>
</evidence>
<feature type="region of interest" description="Disordered" evidence="16">
    <location>
        <begin position="437"/>
        <end position="481"/>
    </location>
</feature>
<dbReference type="CDD" id="cd19143">
    <property type="entry name" value="AKR_AKR6C1_2"/>
    <property type="match status" value="1"/>
</dbReference>
<evidence type="ECO:0000256" key="11">
    <source>
        <dbReference type="ARBA" id="ARBA00023303"/>
    </source>
</evidence>
<evidence type="ECO:0000256" key="1">
    <source>
        <dbReference type="ARBA" id="ARBA00004496"/>
    </source>
</evidence>
<dbReference type="AlphaFoldDB" id="A0A3L6RMY6"/>
<comment type="subunit">
    <text evidence="13">Forms heteromultimeric complexes with potassium channel alpha subunits.</text>
</comment>
<dbReference type="InterPro" id="IPR005983">
    <property type="entry name" value="K_chnl_volt-dep_bsu_KCNAB"/>
</dbReference>
<evidence type="ECO:0000313" key="18">
    <source>
        <dbReference type="EMBL" id="RLN06975.1"/>
    </source>
</evidence>
<dbReference type="GO" id="GO:0005249">
    <property type="term" value="F:voltage-gated potassium channel activity"/>
    <property type="evidence" value="ECO:0007669"/>
    <property type="project" value="InterPro"/>
</dbReference>
<comment type="caution">
    <text evidence="18">The sequence shown here is derived from an EMBL/GenBank/DDBJ whole genome shotgun (WGS) entry which is preliminary data.</text>
</comment>
<dbReference type="OrthoDB" id="2310150at2759"/>
<feature type="region of interest" description="Disordered" evidence="16">
    <location>
        <begin position="363"/>
        <end position="384"/>
    </location>
</feature>
<keyword evidence="5" id="KW-0633">Potassium transport</keyword>
<keyword evidence="9" id="KW-0560">Oxidoreductase</keyword>
<evidence type="ECO:0000256" key="13">
    <source>
        <dbReference type="ARBA" id="ARBA00062282"/>
    </source>
</evidence>
<dbReference type="InterPro" id="IPR036812">
    <property type="entry name" value="NAD(P)_OxRdtase_dom_sf"/>
</dbReference>
<organism evidence="18 19">
    <name type="scientific">Panicum miliaceum</name>
    <name type="common">Proso millet</name>
    <name type="synonym">Broomcorn millet</name>
    <dbReference type="NCBI Taxonomy" id="4540"/>
    <lineage>
        <taxon>Eukaryota</taxon>
        <taxon>Viridiplantae</taxon>
        <taxon>Streptophyta</taxon>
        <taxon>Embryophyta</taxon>
        <taxon>Tracheophyta</taxon>
        <taxon>Spermatophyta</taxon>
        <taxon>Magnoliopsida</taxon>
        <taxon>Liliopsida</taxon>
        <taxon>Poales</taxon>
        <taxon>Poaceae</taxon>
        <taxon>PACMAD clade</taxon>
        <taxon>Panicoideae</taxon>
        <taxon>Panicodae</taxon>
        <taxon>Paniceae</taxon>
        <taxon>Panicinae</taxon>
        <taxon>Panicum</taxon>
        <taxon>Panicum sect. Panicum</taxon>
    </lineage>
</organism>
<sequence>MQYKNLGRSGLRVSQLSYGAWVTFGNQLDVKEAKALLQACRDAGVNFFDNAEVYANGRAEEIMGQAIRDLGWRRSDVVISTKLFWGGQGPNDKGLSRKHIVEGLRGSLKRLDMDYVDVVYCHRPDASTPIEETVRAMNWVIDQGWAFYWGTSEWSAQQITEAWAVANRLDLVGPIVEQPEYNLFSRHKVESEFLPLYSTYGIGLTTWSPLASGVLTGKYGKGNIPADSRFALDNYKNLANRSLVDETLRKVNGLKPIAAELGVSLAQLSIAWCASNPNVSSVITGATKESQIVENMRALDVIPQLTPEVIDRIEAEFQVQSSEQRSRLVLITASACCTAKARSFRAAVQTRDGICPFARQVQRHDPAQGSAMNNRQSELSAAATEQLSSGVQMALSLDILSPPVVGITDHNNLHIHSGMNMNMKQVEQILLPQHKRGKTDTLGDHASDKNSVDRRDGEDARSHEKRAQRGHRRARKKNRIEQGVVAPSQSFYYFH</sequence>
<feature type="compositionally biased region" description="Basic residues" evidence="16">
    <location>
        <begin position="468"/>
        <end position="478"/>
    </location>
</feature>
<dbReference type="EMBL" id="PQIB02000007">
    <property type="protein sequence ID" value="RLN06975.1"/>
    <property type="molecule type" value="Genomic_DNA"/>
</dbReference>
<dbReference type="NCBIfam" id="TIGR01293">
    <property type="entry name" value="Kv_beta"/>
    <property type="match status" value="1"/>
</dbReference>
<evidence type="ECO:0000256" key="10">
    <source>
        <dbReference type="ARBA" id="ARBA00023065"/>
    </source>
</evidence>
<gene>
    <name evidence="18" type="ORF">C2845_PM11G21850</name>
</gene>
<accession>A0A3L6RMY6</accession>
<keyword evidence="7" id="KW-0851">Voltage-gated channel</keyword>
<dbReference type="GO" id="GO:0016491">
    <property type="term" value="F:oxidoreductase activity"/>
    <property type="evidence" value="ECO:0007669"/>
    <property type="project" value="UniProtKB-KW"/>
</dbReference>
<keyword evidence="3" id="KW-0813">Transport</keyword>
<dbReference type="PRINTS" id="PR01577">
    <property type="entry name" value="KCNABCHANNEL"/>
</dbReference>
<keyword evidence="6" id="KW-0521">NADP</keyword>
<feature type="domain" description="NADP-dependent oxidoreductase" evidence="17">
    <location>
        <begin position="16"/>
        <end position="315"/>
    </location>
</feature>
<comment type="function">
    <text evidence="12">Probable accessory potassium channel protein which modulates the activity of the pore-forming alpha subunit.</text>
</comment>
<dbReference type="GO" id="GO:0034702">
    <property type="term" value="C:monoatomic ion channel complex"/>
    <property type="evidence" value="ECO:0007669"/>
    <property type="project" value="UniProtKB-KW"/>
</dbReference>
<comment type="subcellular location">
    <subcellularLocation>
        <location evidence="1">Cytoplasm</location>
    </subcellularLocation>
</comment>
<protein>
    <recommendedName>
        <fullName evidence="14">Probable voltage-gated potassium channel subunit beta</fullName>
    </recommendedName>
    <alternativeName>
        <fullName evidence="15">K(+) channel subunit beta</fullName>
    </alternativeName>
</protein>
<evidence type="ECO:0000256" key="8">
    <source>
        <dbReference type="ARBA" id="ARBA00022958"/>
    </source>
</evidence>
<dbReference type="InterPro" id="IPR005399">
    <property type="entry name" value="K_chnl_volt-dep_bsu_KCNAB-rel"/>
</dbReference>
<dbReference type="Gene3D" id="3.20.20.100">
    <property type="entry name" value="NADP-dependent oxidoreductase domain"/>
    <property type="match status" value="1"/>
</dbReference>
<dbReference type="PANTHER" id="PTHR43150">
    <property type="entry name" value="HYPERKINETIC, ISOFORM M"/>
    <property type="match status" value="1"/>
</dbReference>
<evidence type="ECO:0000256" key="6">
    <source>
        <dbReference type="ARBA" id="ARBA00022857"/>
    </source>
</evidence>
<feature type="compositionally biased region" description="Basic and acidic residues" evidence="16">
    <location>
        <begin position="438"/>
        <end position="467"/>
    </location>
</feature>
<dbReference type="Pfam" id="PF00248">
    <property type="entry name" value="Aldo_ket_red"/>
    <property type="match status" value="1"/>
</dbReference>
<dbReference type="Proteomes" id="UP000275267">
    <property type="component" value="Unassembled WGS sequence"/>
</dbReference>
<evidence type="ECO:0000256" key="5">
    <source>
        <dbReference type="ARBA" id="ARBA00022538"/>
    </source>
</evidence>